<feature type="transmembrane region" description="Helical" evidence="11">
    <location>
        <begin position="21"/>
        <end position="45"/>
    </location>
</feature>
<evidence type="ECO:0000256" key="8">
    <source>
        <dbReference type="ARBA" id="ARBA00022989"/>
    </source>
</evidence>
<dbReference type="NCBIfam" id="TIGR02203">
    <property type="entry name" value="MsbA_lipidA"/>
    <property type="match status" value="1"/>
</dbReference>
<dbReference type="InterPro" id="IPR003593">
    <property type="entry name" value="AAA+_ATPase"/>
</dbReference>
<dbReference type="GO" id="GO:0034040">
    <property type="term" value="F:ATPase-coupled lipid transmembrane transporter activity"/>
    <property type="evidence" value="ECO:0007669"/>
    <property type="project" value="InterPro"/>
</dbReference>
<dbReference type="PROSITE" id="PS50929">
    <property type="entry name" value="ABC_TM1F"/>
    <property type="match status" value="1"/>
</dbReference>
<keyword evidence="2" id="KW-0813">Transport</keyword>
<evidence type="ECO:0000256" key="2">
    <source>
        <dbReference type="ARBA" id="ARBA00022448"/>
    </source>
</evidence>
<reference evidence="14" key="2">
    <citation type="submission" date="2021-06" db="EMBL/GenBank/DDBJ databases">
        <title>Genomic Description and Analysis of Intracellular Bacteria, Candidatus Berkiella cookevillensis and Candidatus Berkiella aquae.</title>
        <authorList>
            <person name="Kidane D.T."/>
            <person name="Mehari Y.T."/>
            <person name="Rice F.C."/>
            <person name="Arivett B.A."/>
            <person name="Farone A.L."/>
            <person name="Berk S.G."/>
            <person name="Farone M.B."/>
        </authorList>
    </citation>
    <scope>NUCLEOTIDE SEQUENCE</scope>
    <source>
        <strain evidence="14">CC99</strain>
    </source>
</reference>
<dbReference type="InterPro" id="IPR036640">
    <property type="entry name" value="ABC1_TM_sf"/>
</dbReference>
<evidence type="ECO:0000313" key="14">
    <source>
        <dbReference type="EMBL" id="MCS5708982.1"/>
    </source>
</evidence>
<dbReference type="GO" id="GO:0015421">
    <property type="term" value="F:ABC-type oligopeptide transporter activity"/>
    <property type="evidence" value="ECO:0007669"/>
    <property type="project" value="TreeGrafter"/>
</dbReference>
<feature type="transmembrane region" description="Helical" evidence="11">
    <location>
        <begin position="244"/>
        <end position="269"/>
    </location>
</feature>
<feature type="transmembrane region" description="Helical" evidence="11">
    <location>
        <begin position="65"/>
        <end position="92"/>
    </location>
</feature>
<evidence type="ECO:0000256" key="6">
    <source>
        <dbReference type="ARBA" id="ARBA00022840"/>
    </source>
</evidence>
<feature type="domain" description="ABC transporter" evidence="12">
    <location>
        <begin position="346"/>
        <end position="589"/>
    </location>
</feature>
<comment type="caution">
    <text evidence="14">The sequence shown here is derived from an EMBL/GenBank/DDBJ whole genome shotgun (WGS) entry which is preliminary data.</text>
</comment>
<keyword evidence="6" id="KW-0067">ATP-binding</keyword>
<feature type="domain" description="ABC transmembrane type-1" evidence="13">
    <location>
        <begin position="28"/>
        <end position="313"/>
    </location>
</feature>
<dbReference type="PANTHER" id="PTHR43394">
    <property type="entry name" value="ATP-DEPENDENT PERMEASE MDL1, MITOCHONDRIAL"/>
    <property type="match status" value="1"/>
</dbReference>
<dbReference type="CDD" id="cd18552">
    <property type="entry name" value="ABC_6TM_MsbA_like"/>
    <property type="match status" value="1"/>
</dbReference>
<dbReference type="Proteomes" id="UP000051494">
    <property type="component" value="Unassembled WGS sequence"/>
</dbReference>
<dbReference type="SMART" id="SM00382">
    <property type="entry name" value="AAA"/>
    <property type="match status" value="1"/>
</dbReference>
<dbReference type="InterPro" id="IPR003439">
    <property type="entry name" value="ABC_transporter-like_ATP-bd"/>
</dbReference>
<dbReference type="GO" id="GO:0005524">
    <property type="term" value="F:ATP binding"/>
    <property type="evidence" value="ECO:0007669"/>
    <property type="project" value="UniProtKB-KW"/>
</dbReference>
<dbReference type="AlphaFoldDB" id="A0AAE3HQU9"/>
<evidence type="ECO:0000313" key="15">
    <source>
        <dbReference type="Proteomes" id="UP000051494"/>
    </source>
</evidence>
<feature type="transmembrane region" description="Helical" evidence="11">
    <location>
        <begin position="169"/>
        <end position="186"/>
    </location>
</feature>
<keyword evidence="8 11" id="KW-1133">Transmembrane helix</keyword>
<dbReference type="InterPro" id="IPR039421">
    <property type="entry name" value="Type_1_exporter"/>
</dbReference>
<sequence length="603" mass="67153">MKNRPIDSQKKVYKRLLSYVWPYRAAFFLALFGNLLYGVVDAGFIKLFEPLLNKGFVDRDQNFIQWIPIMVISIFFVRGIATFLSTYFMGWVGRNVVMNFRQQMFQHLLKLPTYYYDRITSGEILSKITYNVEQVADACSDAITVMVRESCTAIALIAVMVSISWRLTLLFAITVPIMAGIMHFVSKRMRSVSAYIQESMGRVTHVAEEAIEGQKVIKAFGGQAYELSRFAKATQYNRHQEMKLIVTSAISIPMIQIVGAVALAFTVYLATLNPEHTMRTAITPGAFAAMITAMIALLKPIKQLTKVNSNIQKGIAGAASIFAFLDEETEIDKAKTSITSRMAGNIAFKHVSFSYKTQNPENPLASTLNQQTLDNISFEAKAGETIAIVGRSGGGKSTIVNLLPRFYEAQGQISIDGVDVKDIPLKDLRRNISIVSQQVTLFNDSIAKNIAYGTDATMEEIQEAAKLAHAFDFIERLSQGFDTVIGENGIRLSGGQRQRIAIARAILKKAPILILDEATSSLDTESERHIQSALDKLMSQCTTLVIAHRLSTIQNADRIMVIDKGKIIELGTHEELMASKGLYSSLRVMQYQERDFVPEIVNS</sequence>
<dbReference type="Gene3D" id="1.20.1560.10">
    <property type="entry name" value="ABC transporter type 1, transmembrane domain"/>
    <property type="match status" value="1"/>
</dbReference>
<proteinExistence type="predicted"/>
<keyword evidence="7" id="KW-1278">Translocase</keyword>
<gene>
    <name evidence="14" type="primary">msbA</name>
    <name evidence="14" type="ORF">CC99x_008715</name>
</gene>
<evidence type="ECO:0000256" key="7">
    <source>
        <dbReference type="ARBA" id="ARBA00022967"/>
    </source>
</evidence>
<dbReference type="EMBL" id="LKHV02000001">
    <property type="protein sequence ID" value="MCS5708982.1"/>
    <property type="molecule type" value="Genomic_DNA"/>
</dbReference>
<dbReference type="PROSITE" id="PS50893">
    <property type="entry name" value="ABC_TRANSPORTER_2"/>
    <property type="match status" value="1"/>
</dbReference>
<protein>
    <submittedName>
        <fullName evidence="14">Lipid A export permease/ATP-binding protein MsbA</fullName>
    </submittedName>
</protein>
<evidence type="ECO:0000256" key="11">
    <source>
        <dbReference type="SAM" id="Phobius"/>
    </source>
</evidence>
<evidence type="ECO:0000256" key="10">
    <source>
        <dbReference type="ARBA" id="ARBA00023136"/>
    </source>
</evidence>
<reference evidence="14" key="1">
    <citation type="journal article" date="2016" name="Genome Announc.">
        <title>Draft Genome Sequences of Two Novel Amoeba-Resistant Intranuclear Bacteria, 'Candidatus Berkiella cookevillensis' and 'Candidatus Berkiella aquae'.</title>
        <authorList>
            <person name="Mehari Y.T."/>
            <person name="Arivett B.A."/>
            <person name="Farone A.L."/>
            <person name="Gunderson J.H."/>
            <person name="Farone M.B."/>
        </authorList>
    </citation>
    <scope>NUCLEOTIDE SEQUENCE</scope>
    <source>
        <strain evidence="14">CC99</strain>
    </source>
</reference>
<keyword evidence="5" id="KW-0547">Nucleotide-binding</keyword>
<evidence type="ECO:0000259" key="12">
    <source>
        <dbReference type="PROSITE" id="PS50893"/>
    </source>
</evidence>
<evidence type="ECO:0000256" key="3">
    <source>
        <dbReference type="ARBA" id="ARBA00022475"/>
    </source>
</evidence>
<dbReference type="GO" id="GO:0005886">
    <property type="term" value="C:plasma membrane"/>
    <property type="evidence" value="ECO:0007669"/>
    <property type="project" value="UniProtKB-SubCell"/>
</dbReference>
<evidence type="ECO:0000256" key="9">
    <source>
        <dbReference type="ARBA" id="ARBA00023055"/>
    </source>
</evidence>
<evidence type="ECO:0000256" key="1">
    <source>
        <dbReference type="ARBA" id="ARBA00004651"/>
    </source>
</evidence>
<keyword evidence="15" id="KW-1185">Reference proteome</keyword>
<dbReference type="InterPro" id="IPR011917">
    <property type="entry name" value="ABC_transpr_lipidA"/>
</dbReference>
<dbReference type="InterPro" id="IPR027417">
    <property type="entry name" value="P-loop_NTPase"/>
</dbReference>
<dbReference type="Pfam" id="PF00005">
    <property type="entry name" value="ABC_tran"/>
    <property type="match status" value="1"/>
</dbReference>
<dbReference type="InterPro" id="IPR011527">
    <property type="entry name" value="ABC1_TM_dom"/>
</dbReference>
<accession>A0AAE3HQU9</accession>
<dbReference type="SUPFAM" id="SSF52540">
    <property type="entry name" value="P-loop containing nucleoside triphosphate hydrolases"/>
    <property type="match status" value="1"/>
</dbReference>
<name>A0AAE3HQU9_9GAMM</name>
<organism evidence="14 15">
    <name type="scientific">Candidatus Berkiella cookevillensis</name>
    <dbReference type="NCBI Taxonomy" id="437022"/>
    <lineage>
        <taxon>Bacteria</taxon>
        <taxon>Pseudomonadati</taxon>
        <taxon>Pseudomonadota</taxon>
        <taxon>Gammaproteobacteria</taxon>
        <taxon>Candidatus Berkiellales</taxon>
        <taxon>Candidatus Berkiellaceae</taxon>
        <taxon>Candidatus Berkiella</taxon>
    </lineage>
</organism>
<evidence type="ECO:0000256" key="4">
    <source>
        <dbReference type="ARBA" id="ARBA00022692"/>
    </source>
</evidence>
<dbReference type="Gene3D" id="3.40.50.300">
    <property type="entry name" value="P-loop containing nucleotide triphosphate hydrolases"/>
    <property type="match status" value="1"/>
</dbReference>
<keyword evidence="9" id="KW-0445">Lipid transport</keyword>
<dbReference type="InterPro" id="IPR017871">
    <property type="entry name" value="ABC_transporter-like_CS"/>
</dbReference>
<feature type="transmembrane region" description="Helical" evidence="11">
    <location>
        <begin position="281"/>
        <end position="298"/>
    </location>
</feature>
<keyword evidence="4 11" id="KW-0812">Transmembrane</keyword>
<keyword evidence="3" id="KW-1003">Cell membrane</keyword>
<dbReference type="FunFam" id="3.40.50.300:FF:000218">
    <property type="entry name" value="Multidrug ABC transporter ATP-binding protein"/>
    <property type="match status" value="1"/>
</dbReference>
<dbReference type="PROSITE" id="PS00211">
    <property type="entry name" value="ABC_TRANSPORTER_1"/>
    <property type="match status" value="1"/>
</dbReference>
<keyword evidence="10 11" id="KW-0472">Membrane</keyword>
<dbReference type="Pfam" id="PF00664">
    <property type="entry name" value="ABC_membrane"/>
    <property type="match status" value="1"/>
</dbReference>
<dbReference type="PANTHER" id="PTHR43394:SF1">
    <property type="entry name" value="ATP-BINDING CASSETTE SUB-FAMILY B MEMBER 10, MITOCHONDRIAL"/>
    <property type="match status" value="1"/>
</dbReference>
<evidence type="ECO:0000256" key="5">
    <source>
        <dbReference type="ARBA" id="ARBA00022741"/>
    </source>
</evidence>
<comment type="subcellular location">
    <subcellularLocation>
        <location evidence="1">Cell membrane</location>
        <topology evidence="1">Multi-pass membrane protein</topology>
    </subcellularLocation>
</comment>
<dbReference type="GO" id="GO:0016887">
    <property type="term" value="F:ATP hydrolysis activity"/>
    <property type="evidence" value="ECO:0007669"/>
    <property type="project" value="InterPro"/>
</dbReference>
<dbReference type="SUPFAM" id="SSF90123">
    <property type="entry name" value="ABC transporter transmembrane region"/>
    <property type="match status" value="1"/>
</dbReference>
<evidence type="ECO:0000259" key="13">
    <source>
        <dbReference type="PROSITE" id="PS50929"/>
    </source>
</evidence>